<keyword evidence="12 14" id="KW-0902">Two-component regulatory system</keyword>
<organism evidence="17 18">
    <name type="scientific">Paraburkholderia humisilvae</name>
    <dbReference type="NCBI Taxonomy" id="627669"/>
    <lineage>
        <taxon>Bacteria</taxon>
        <taxon>Pseudomonadati</taxon>
        <taxon>Pseudomonadota</taxon>
        <taxon>Betaproteobacteria</taxon>
        <taxon>Burkholderiales</taxon>
        <taxon>Burkholderiaceae</taxon>
        <taxon>Paraburkholderia</taxon>
    </lineage>
</organism>
<dbReference type="CDD" id="cd00075">
    <property type="entry name" value="HATPase"/>
    <property type="match status" value="1"/>
</dbReference>
<dbReference type="Proteomes" id="UP000494363">
    <property type="component" value="Unassembled WGS sequence"/>
</dbReference>
<dbReference type="GO" id="GO:0000155">
    <property type="term" value="F:phosphorelay sensor kinase activity"/>
    <property type="evidence" value="ECO:0007669"/>
    <property type="project" value="InterPro"/>
</dbReference>
<proteinExistence type="predicted"/>
<dbReference type="Pfam" id="PF21085">
    <property type="entry name" value="CusS"/>
    <property type="match status" value="1"/>
</dbReference>
<dbReference type="PANTHER" id="PTHR45436">
    <property type="entry name" value="SENSOR HISTIDINE KINASE YKOH"/>
    <property type="match status" value="1"/>
</dbReference>
<keyword evidence="6 14" id="KW-0808">Transferase</keyword>
<gene>
    <name evidence="17" type="primary">czcS_1</name>
    <name evidence="17" type="ORF">LMG29542_00876</name>
</gene>
<dbReference type="Pfam" id="PF00672">
    <property type="entry name" value="HAMP"/>
    <property type="match status" value="1"/>
</dbReference>
<dbReference type="PRINTS" id="PR00344">
    <property type="entry name" value="BCTRLSENSOR"/>
</dbReference>
<comment type="catalytic activity">
    <reaction evidence="1 14">
        <text>ATP + protein L-histidine = ADP + protein N-phospho-L-histidine.</text>
        <dbReference type="EC" id="2.7.13.3"/>
    </reaction>
</comment>
<protein>
    <recommendedName>
        <fullName evidence="14">Sensor protein</fullName>
        <ecNumber evidence="14">2.7.13.3</ecNumber>
    </recommendedName>
</protein>
<evidence type="ECO:0000256" key="12">
    <source>
        <dbReference type="ARBA" id="ARBA00023012"/>
    </source>
</evidence>
<dbReference type="Pfam" id="PF00512">
    <property type="entry name" value="HisKA"/>
    <property type="match status" value="1"/>
</dbReference>
<dbReference type="InterPro" id="IPR048590">
    <property type="entry name" value="CusS-like_sensor"/>
</dbReference>
<feature type="transmembrane region" description="Helical" evidence="14">
    <location>
        <begin position="160"/>
        <end position="188"/>
    </location>
</feature>
<evidence type="ECO:0000256" key="9">
    <source>
        <dbReference type="ARBA" id="ARBA00022777"/>
    </source>
</evidence>
<dbReference type="InterPro" id="IPR036890">
    <property type="entry name" value="HATPase_C_sf"/>
</dbReference>
<evidence type="ECO:0000256" key="4">
    <source>
        <dbReference type="ARBA" id="ARBA00022519"/>
    </source>
</evidence>
<dbReference type="InterPro" id="IPR050428">
    <property type="entry name" value="TCS_sensor_his_kinase"/>
</dbReference>
<dbReference type="SMART" id="SM00388">
    <property type="entry name" value="HisKA"/>
    <property type="match status" value="1"/>
</dbReference>
<dbReference type="SMART" id="SM00387">
    <property type="entry name" value="HATPase_c"/>
    <property type="match status" value="1"/>
</dbReference>
<name>A0A6J5D4I4_9BURK</name>
<dbReference type="SUPFAM" id="SSF158472">
    <property type="entry name" value="HAMP domain-like"/>
    <property type="match status" value="1"/>
</dbReference>
<dbReference type="EC" id="2.7.13.3" evidence="14"/>
<keyword evidence="18" id="KW-1185">Reference proteome</keyword>
<dbReference type="InterPro" id="IPR036097">
    <property type="entry name" value="HisK_dim/P_sf"/>
</dbReference>
<dbReference type="SMART" id="SM00304">
    <property type="entry name" value="HAMP"/>
    <property type="match status" value="1"/>
</dbReference>
<evidence type="ECO:0000256" key="6">
    <source>
        <dbReference type="ARBA" id="ARBA00022679"/>
    </source>
</evidence>
<evidence type="ECO:0000256" key="8">
    <source>
        <dbReference type="ARBA" id="ARBA00022741"/>
    </source>
</evidence>
<dbReference type="InterPro" id="IPR003661">
    <property type="entry name" value="HisK_dim/P_dom"/>
</dbReference>
<dbReference type="GO" id="GO:0005886">
    <property type="term" value="C:plasma membrane"/>
    <property type="evidence" value="ECO:0007669"/>
    <property type="project" value="UniProtKB-SubCell"/>
</dbReference>
<dbReference type="EMBL" id="CADIKH010000003">
    <property type="protein sequence ID" value="CAB3749108.1"/>
    <property type="molecule type" value="Genomic_DNA"/>
</dbReference>
<keyword evidence="9 14" id="KW-0418">Kinase</keyword>
<evidence type="ECO:0000256" key="14">
    <source>
        <dbReference type="RuleBase" id="RU364088"/>
    </source>
</evidence>
<keyword evidence="3 14" id="KW-1003">Cell membrane</keyword>
<feature type="domain" description="HAMP" evidence="16">
    <location>
        <begin position="185"/>
        <end position="238"/>
    </location>
</feature>
<dbReference type="PROSITE" id="PS50109">
    <property type="entry name" value="HIS_KIN"/>
    <property type="match status" value="1"/>
</dbReference>
<dbReference type="PROSITE" id="PS50885">
    <property type="entry name" value="HAMP"/>
    <property type="match status" value="1"/>
</dbReference>
<evidence type="ECO:0000256" key="11">
    <source>
        <dbReference type="ARBA" id="ARBA00022989"/>
    </source>
</evidence>
<comment type="function">
    <text evidence="14">Member of a two-component regulatory system.</text>
</comment>
<evidence type="ECO:0000313" key="18">
    <source>
        <dbReference type="Proteomes" id="UP000494363"/>
    </source>
</evidence>
<dbReference type="RefSeq" id="WP_175225217.1">
    <property type="nucleotide sequence ID" value="NZ_CADIKH010000003.1"/>
</dbReference>
<dbReference type="PANTHER" id="PTHR45436:SF15">
    <property type="entry name" value="SENSOR HISTIDINE KINASE CUSS"/>
    <property type="match status" value="1"/>
</dbReference>
<dbReference type="GO" id="GO:0005524">
    <property type="term" value="F:ATP binding"/>
    <property type="evidence" value="ECO:0007669"/>
    <property type="project" value="UniProtKB-KW"/>
</dbReference>
<dbReference type="NCBIfam" id="TIGR01386">
    <property type="entry name" value="cztS_silS_copS"/>
    <property type="match status" value="1"/>
</dbReference>
<keyword evidence="13 14" id="KW-0472">Membrane</keyword>
<evidence type="ECO:0000313" key="17">
    <source>
        <dbReference type="EMBL" id="CAB3749108.1"/>
    </source>
</evidence>
<dbReference type="InterPro" id="IPR006290">
    <property type="entry name" value="CztS_silS_copS"/>
</dbReference>
<dbReference type="InterPro" id="IPR004358">
    <property type="entry name" value="Sig_transdc_His_kin-like_C"/>
</dbReference>
<accession>A0A6J5D4I4</accession>
<dbReference type="CDD" id="cd00082">
    <property type="entry name" value="HisKA"/>
    <property type="match status" value="1"/>
</dbReference>
<reference evidence="17 18" key="1">
    <citation type="submission" date="2020-04" db="EMBL/GenBank/DDBJ databases">
        <authorList>
            <person name="De Canck E."/>
        </authorList>
    </citation>
    <scope>NUCLEOTIDE SEQUENCE [LARGE SCALE GENOMIC DNA]</scope>
    <source>
        <strain evidence="17 18">LMG 29542</strain>
    </source>
</reference>
<dbReference type="InterPro" id="IPR005467">
    <property type="entry name" value="His_kinase_dom"/>
</dbReference>
<comment type="subcellular location">
    <subcellularLocation>
        <location evidence="2">Cell inner membrane</location>
        <topology evidence="2">Multi-pass membrane protein</topology>
    </subcellularLocation>
</comment>
<keyword evidence="10 14" id="KW-0067">ATP-binding</keyword>
<keyword evidence="11 14" id="KW-1133">Transmembrane helix</keyword>
<evidence type="ECO:0000256" key="5">
    <source>
        <dbReference type="ARBA" id="ARBA00022553"/>
    </source>
</evidence>
<dbReference type="Gene3D" id="3.30.565.10">
    <property type="entry name" value="Histidine kinase-like ATPase, C-terminal domain"/>
    <property type="match status" value="1"/>
</dbReference>
<dbReference type="InterPro" id="IPR003660">
    <property type="entry name" value="HAMP_dom"/>
</dbReference>
<dbReference type="InterPro" id="IPR003594">
    <property type="entry name" value="HATPase_dom"/>
</dbReference>
<keyword evidence="8 14" id="KW-0547">Nucleotide-binding</keyword>
<dbReference type="Gene3D" id="6.10.340.10">
    <property type="match status" value="1"/>
</dbReference>
<evidence type="ECO:0000256" key="10">
    <source>
        <dbReference type="ARBA" id="ARBA00022840"/>
    </source>
</evidence>
<dbReference type="FunFam" id="3.30.565.10:FF:000006">
    <property type="entry name" value="Sensor histidine kinase WalK"/>
    <property type="match status" value="1"/>
</dbReference>
<keyword evidence="7 14" id="KW-0812">Transmembrane</keyword>
<evidence type="ECO:0000256" key="7">
    <source>
        <dbReference type="ARBA" id="ARBA00022692"/>
    </source>
</evidence>
<evidence type="ECO:0000256" key="3">
    <source>
        <dbReference type="ARBA" id="ARBA00022475"/>
    </source>
</evidence>
<evidence type="ECO:0000259" key="15">
    <source>
        <dbReference type="PROSITE" id="PS50109"/>
    </source>
</evidence>
<keyword evidence="4 14" id="KW-0997">Cell inner membrane</keyword>
<sequence>MLTRFAPRTLRSRLTALITLCTSIVLALSGFALFGALQGRIDTNASDQMANTMMALQVHLADMPATRDVPQSAELWTDLLHGHRNMDLGIFDMAGTPLFRSSGFRPLSPHVWEQTGHKPVSVASTDSTLRYVAATVRLDGVDVRVAVQYNRNDDIALLRAYAYAIAVIQVSGVLLAAAFAYGIAMLALSPLRRLIARAEEISSSRLTLPLLELDAAGELKELQHAFNGMQQRLNDSFTRLSQFSSNLAHDMRTPLTNLQAAAQVALSKPRQAAEYRDVIESSIDEYQRLSRMIEDMLFIARAERADTALDIRALDAVEEAARVAGYYEPMADDAEVTIRVSGQAQVSADLLLYQRALSNLISNALAHAPKGSTVTIDCKETDTITLLAVSDNGPGIGPEHVHRIFERFYRVDPSRHDSASGTGLGLAIVKSIMDSHGGQCRVESHPGVMTTFFLMFPRHRADGRDRSH</sequence>
<dbReference type="AlphaFoldDB" id="A0A6J5D4I4"/>
<evidence type="ECO:0000256" key="13">
    <source>
        <dbReference type="ARBA" id="ARBA00023136"/>
    </source>
</evidence>
<evidence type="ECO:0000259" key="16">
    <source>
        <dbReference type="PROSITE" id="PS50885"/>
    </source>
</evidence>
<evidence type="ECO:0000256" key="2">
    <source>
        <dbReference type="ARBA" id="ARBA00004429"/>
    </source>
</evidence>
<feature type="domain" description="Histidine kinase" evidence="15">
    <location>
        <begin position="246"/>
        <end position="460"/>
    </location>
</feature>
<dbReference type="CDD" id="cd06225">
    <property type="entry name" value="HAMP"/>
    <property type="match status" value="1"/>
</dbReference>
<dbReference type="SUPFAM" id="SSF55874">
    <property type="entry name" value="ATPase domain of HSP90 chaperone/DNA topoisomerase II/histidine kinase"/>
    <property type="match status" value="1"/>
</dbReference>
<keyword evidence="5" id="KW-0597">Phosphoprotein</keyword>
<dbReference type="SUPFAM" id="SSF47384">
    <property type="entry name" value="Homodimeric domain of signal transducing histidine kinase"/>
    <property type="match status" value="1"/>
</dbReference>
<evidence type="ECO:0000256" key="1">
    <source>
        <dbReference type="ARBA" id="ARBA00000085"/>
    </source>
</evidence>
<dbReference type="Pfam" id="PF02518">
    <property type="entry name" value="HATPase_c"/>
    <property type="match status" value="1"/>
</dbReference>
<dbReference type="Gene3D" id="1.10.287.130">
    <property type="match status" value="1"/>
</dbReference>